<dbReference type="PROSITE" id="PS51883">
    <property type="entry name" value="OBG"/>
    <property type="match status" value="1"/>
</dbReference>
<dbReference type="InterPro" id="IPR031167">
    <property type="entry name" value="G_OBG"/>
</dbReference>
<evidence type="ECO:0000256" key="3">
    <source>
        <dbReference type="ARBA" id="ARBA00022723"/>
    </source>
</evidence>
<dbReference type="InterPro" id="IPR006074">
    <property type="entry name" value="GTP1-OBG_CS"/>
</dbReference>
<dbReference type="Pfam" id="PF01018">
    <property type="entry name" value="GTP1_OBG"/>
    <property type="match status" value="1"/>
</dbReference>
<dbReference type="PANTHER" id="PTHR11702:SF31">
    <property type="entry name" value="MITOCHONDRIAL RIBOSOME-ASSOCIATED GTPASE 2"/>
    <property type="match status" value="1"/>
</dbReference>
<keyword evidence="7 8" id="KW-0342">GTP-binding</keyword>
<dbReference type="InterPro" id="IPR045086">
    <property type="entry name" value="OBG_GTPase"/>
</dbReference>
<comment type="function">
    <text evidence="8">An essential GTPase which binds GTP, GDP and possibly (p)ppGpp with moderate affinity, with high nucleotide exchange rates and a fairly low GTP hydrolysis rate. Plays a role in control of the cell cycle, stress response, ribosome biogenesis and in those bacteria that undergo differentiation, in morphogenesis control.</text>
</comment>
<keyword evidence="13" id="KW-1185">Reference proteome</keyword>
<feature type="binding site" evidence="8">
    <location>
        <begin position="213"/>
        <end position="216"/>
    </location>
    <ligand>
        <name>GTP</name>
        <dbReference type="ChEBI" id="CHEBI:37565"/>
    </ligand>
</feature>
<dbReference type="SUPFAM" id="SSF52540">
    <property type="entry name" value="P-loop containing nucleoside triphosphate hydrolases"/>
    <property type="match status" value="1"/>
</dbReference>
<feature type="compositionally biased region" description="Basic and acidic residues" evidence="9">
    <location>
        <begin position="350"/>
        <end position="359"/>
    </location>
</feature>
<dbReference type="EC" id="3.6.5.-" evidence="8"/>
<evidence type="ECO:0000256" key="1">
    <source>
        <dbReference type="ARBA" id="ARBA00007699"/>
    </source>
</evidence>
<feature type="binding site" evidence="8">
    <location>
        <position position="193"/>
    </location>
    <ligand>
        <name>Mg(2+)</name>
        <dbReference type="ChEBI" id="CHEBI:18420"/>
    </ligand>
</feature>
<accession>A0A316IH23</accession>
<feature type="binding site" evidence="8">
    <location>
        <begin position="283"/>
        <end position="286"/>
    </location>
    <ligand>
        <name>GTP</name>
        <dbReference type="ChEBI" id="CHEBI:37565"/>
    </ligand>
</feature>
<feature type="binding site" evidence="8">
    <location>
        <begin position="314"/>
        <end position="316"/>
    </location>
    <ligand>
        <name>GTP</name>
        <dbReference type="ChEBI" id="CHEBI:37565"/>
    </ligand>
</feature>
<dbReference type="PRINTS" id="PR00326">
    <property type="entry name" value="GTP1OBG"/>
</dbReference>
<evidence type="ECO:0000256" key="7">
    <source>
        <dbReference type="ARBA" id="ARBA00023134"/>
    </source>
</evidence>
<dbReference type="GO" id="GO:0005525">
    <property type="term" value="F:GTP binding"/>
    <property type="evidence" value="ECO:0007669"/>
    <property type="project" value="UniProtKB-UniRule"/>
</dbReference>
<dbReference type="InterPro" id="IPR006169">
    <property type="entry name" value="GTP1_OBG_dom"/>
</dbReference>
<evidence type="ECO:0000256" key="5">
    <source>
        <dbReference type="ARBA" id="ARBA00022801"/>
    </source>
</evidence>
<evidence type="ECO:0000313" key="12">
    <source>
        <dbReference type="EMBL" id="PWK92822.1"/>
    </source>
</evidence>
<evidence type="ECO:0000256" key="2">
    <source>
        <dbReference type="ARBA" id="ARBA00022490"/>
    </source>
</evidence>
<keyword evidence="3 8" id="KW-0479">Metal-binding</keyword>
<dbReference type="NCBIfam" id="TIGR02729">
    <property type="entry name" value="Obg_CgtA"/>
    <property type="match status" value="1"/>
</dbReference>
<feature type="binding site" evidence="8">
    <location>
        <begin position="166"/>
        <end position="173"/>
    </location>
    <ligand>
        <name>GTP</name>
        <dbReference type="ChEBI" id="CHEBI:37565"/>
    </ligand>
</feature>
<name>A0A316IH23_9GAMM</name>
<dbReference type="NCBIfam" id="NF008955">
    <property type="entry name" value="PRK12297.1"/>
    <property type="match status" value="1"/>
</dbReference>
<dbReference type="Gene3D" id="3.40.50.300">
    <property type="entry name" value="P-loop containing nucleotide triphosphate hydrolases"/>
    <property type="match status" value="1"/>
</dbReference>
<dbReference type="EMBL" id="QGHC01000001">
    <property type="protein sequence ID" value="PWK92822.1"/>
    <property type="molecule type" value="Genomic_DNA"/>
</dbReference>
<comment type="caution">
    <text evidence="12">The sequence shown here is derived from an EMBL/GenBank/DDBJ whole genome shotgun (WGS) entry which is preliminary data.</text>
</comment>
<keyword evidence="4 8" id="KW-0547">Nucleotide-binding</keyword>
<dbReference type="FunFam" id="2.70.210.12:FF:000001">
    <property type="entry name" value="GTPase Obg"/>
    <property type="match status" value="1"/>
</dbReference>
<dbReference type="PROSITE" id="PS00905">
    <property type="entry name" value="GTP1_OBG"/>
    <property type="match status" value="1"/>
</dbReference>
<dbReference type="GO" id="GO:0043022">
    <property type="term" value="F:ribosome binding"/>
    <property type="evidence" value="ECO:0007669"/>
    <property type="project" value="UniProtKB-ARBA"/>
</dbReference>
<dbReference type="GO" id="GO:0005737">
    <property type="term" value="C:cytoplasm"/>
    <property type="evidence" value="ECO:0007669"/>
    <property type="project" value="UniProtKB-SubCell"/>
</dbReference>
<dbReference type="Gene3D" id="2.70.210.12">
    <property type="entry name" value="GTP1/OBG domain"/>
    <property type="match status" value="1"/>
</dbReference>
<feature type="binding site" evidence="8">
    <location>
        <position position="173"/>
    </location>
    <ligand>
        <name>Mg(2+)</name>
        <dbReference type="ChEBI" id="CHEBI:18420"/>
    </ligand>
</feature>
<dbReference type="PROSITE" id="PS51710">
    <property type="entry name" value="G_OBG"/>
    <property type="match status" value="1"/>
</dbReference>
<comment type="similarity">
    <text evidence="1 8">Belongs to the TRAFAC class OBG-HflX-like GTPase superfamily. OBG GTPase family.</text>
</comment>
<comment type="subcellular location">
    <subcellularLocation>
        <location evidence="8">Cytoplasm</location>
    </subcellularLocation>
</comment>
<dbReference type="HAMAP" id="MF_01454">
    <property type="entry name" value="GTPase_Obg"/>
    <property type="match status" value="1"/>
</dbReference>
<evidence type="ECO:0000256" key="8">
    <source>
        <dbReference type="HAMAP-Rule" id="MF_01454"/>
    </source>
</evidence>
<evidence type="ECO:0000259" key="10">
    <source>
        <dbReference type="PROSITE" id="PS51710"/>
    </source>
</evidence>
<dbReference type="InterPro" id="IPR014100">
    <property type="entry name" value="GTP-bd_Obg/CgtA"/>
</dbReference>
<dbReference type="Pfam" id="PF01926">
    <property type="entry name" value="MMR_HSR1"/>
    <property type="match status" value="1"/>
</dbReference>
<dbReference type="GO" id="GO:0042254">
    <property type="term" value="P:ribosome biogenesis"/>
    <property type="evidence" value="ECO:0007669"/>
    <property type="project" value="UniProtKB-UniRule"/>
</dbReference>
<evidence type="ECO:0000256" key="9">
    <source>
        <dbReference type="SAM" id="MobiDB-lite"/>
    </source>
</evidence>
<dbReference type="PIRSF" id="PIRSF002401">
    <property type="entry name" value="GTP_bd_Obg/CgtA"/>
    <property type="match status" value="1"/>
</dbReference>
<feature type="region of interest" description="Disordered" evidence="9">
    <location>
        <begin position="336"/>
        <end position="359"/>
    </location>
</feature>
<gene>
    <name evidence="8" type="primary">obg</name>
    <name evidence="12" type="ORF">C7456_101158</name>
</gene>
<dbReference type="PANTHER" id="PTHR11702">
    <property type="entry name" value="DEVELOPMENTALLY REGULATED GTP-BINDING PROTEIN-RELATED"/>
    <property type="match status" value="1"/>
</dbReference>
<dbReference type="Proteomes" id="UP000245812">
    <property type="component" value="Unassembled WGS sequence"/>
</dbReference>
<organism evidence="12 13">
    <name type="scientific">Fulvimonas soli</name>
    <dbReference type="NCBI Taxonomy" id="155197"/>
    <lineage>
        <taxon>Bacteria</taxon>
        <taxon>Pseudomonadati</taxon>
        <taxon>Pseudomonadota</taxon>
        <taxon>Gammaproteobacteria</taxon>
        <taxon>Lysobacterales</taxon>
        <taxon>Rhodanobacteraceae</taxon>
        <taxon>Fulvimonas</taxon>
    </lineage>
</organism>
<dbReference type="InterPro" id="IPR027417">
    <property type="entry name" value="P-loop_NTPase"/>
</dbReference>
<evidence type="ECO:0000259" key="11">
    <source>
        <dbReference type="PROSITE" id="PS51883"/>
    </source>
</evidence>
<comment type="cofactor">
    <cofactor evidence="8">
        <name>Mg(2+)</name>
        <dbReference type="ChEBI" id="CHEBI:18420"/>
    </cofactor>
</comment>
<feature type="binding site" evidence="8">
    <location>
        <begin position="191"/>
        <end position="195"/>
    </location>
    <ligand>
        <name>GTP</name>
        <dbReference type="ChEBI" id="CHEBI:37565"/>
    </ligand>
</feature>
<dbReference type="NCBIfam" id="NF008956">
    <property type="entry name" value="PRK12299.1"/>
    <property type="match status" value="1"/>
</dbReference>
<comment type="subunit">
    <text evidence="8">Monomer.</text>
</comment>
<sequence>MKFVDEAIIKVQAGDGGNGCASFRREKFIPFGGPDGGDGGDGGSVWLVADEGLNTLIDFRHQRVFKAQRGQNGMGSDMYGKGGEDTVVRVPVGTVVTNVDTGEVIGDLTAHGQRLLVAQGGKGGLGNIHFKSSVNRAPRKATPGTPGEVRELKLELKLLADVGLLGFPNAGKSTFIRAVSAATPRVADYPFTTLHPSLGVVSLGTDQSFVIADIPGLIEGAAEGAGLGIQFLRHVARTRLLLHLVDVAPIDGSDPAEQVRAIEQELAKFDPELLRRPRWLVLNKADVLPADERQAVAEAIVRRLGWTQPWFLVSAIARENTMAVCQQVQRFFESQRQAREERTGMAPGDVRLRGEDEAR</sequence>
<dbReference type="GO" id="GO:0000287">
    <property type="term" value="F:magnesium ion binding"/>
    <property type="evidence" value="ECO:0007669"/>
    <property type="project" value="InterPro"/>
</dbReference>
<keyword evidence="2 8" id="KW-0963">Cytoplasm</keyword>
<keyword evidence="6 8" id="KW-0460">Magnesium</keyword>
<dbReference type="InterPro" id="IPR006073">
    <property type="entry name" value="GTP-bd"/>
</dbReference>
<evidence type="ECO:0000256" key="6">
    <source>
        <dbReference type="ARBA" id="ARBA00022842"/>
    </source>
</evidence>
<feature type="domain" description="OBG-type G" evidence="10">
    <location>
        <begin position="160"/>
        <end position="333"/>
    </location>
</feature>
<feature type="domain" description="Obg" evidence="11">
    <location>
        <begin position="1"/>
        <end position="159"/>
    </location>
</feature>
<keyword evidence="5 8" id="KW-0378">Hydrolase</keyword>
<dbReference type="AlphaFoldDB" id="A0A316IH23"/>
<dbReference type="GO" id="GO:0003924">
    <property type="term" value="F:GTPase activity"/>
    <property type="evidence" value="ECO:0007669"/>
    <property type="project" value="UniProtKB-UniRule"/>
</dbReference>
<reference evidence="12 13" key="1">
    <citation type="submission" date="2018-05" db="EMBL/GenBank/DDBJ databases">
        <title>Genomic Encyclopedia of Type Strains, Phase IV (KMG-IV): sequencing the most valuable type-strain genomes for metagenomic binning, comparative biology and taxonomic classification.</title>
        <authorList>
            <person name="Goeker M."/>
        </authorList>
    </citation>
    <scope>NUCLEOTIDE SEQUENCE [LARGE SCALE GENOMIC DNA]</scope>
    <source>
        <strain evidence="12 13">DSM 14263</strain>
    </source>
</reference>
<dbReference type="InterPro" id="IPR036726">
    <property type="entry name" value="GTP1_OBG_dom_sf"/>
</dbReference>
<evidence type="ECO:0000313" key="13">
    <source>
        <dbReference type="Proteomes" id="UP000245812"/>
    </source>
</evidence>
<dbReference type="SUPFAM" id="SSF82051">
    <property type="entry name" value="Obg GTP-binding protein N-terminal domain"/>
    <property type="match status" value="1"/>
</dbReference>
<protein>
    <recommendedName>
        <fullName evidence="8">GTPase Obg</fullName>
        <ecNumber evidence="8">3.6.5.-</ecNumber>
    </recommendedName>
    <alternativeName>
        <fullName evidence="8">GTP-binding protein Obg</fullName>
    </alternativeName>
</protein>
<dbReference type="RefSeq" id="WP_109721871.1">
    <property type="nucleotide sequence ID" value="NZ_QGHC01000001.1"/>
</dbReference>
<dbReference type="CDD" id="cd01898">
    <property type="entry name" value="Obg"/>
    <property type="match status" value="1"/>
</dbReference>
<dbReference type="NCBIfam" id="NF008954">
    <property type="entry name" value="PRK12296.1"/>
    <property type="match status" value="1"/>
</dbReference>
<evidence type="ECO:0000256" key="4">
    <source>
        <dbReference type="ARBA" id="ARBA00022741"/>
    </source>
</evidence>
<proteinExistence type="inferred from homology"/>